<evidence type="ECO:0000313" key="1">
    <source>
        <dbReference type="EMBL" id="XDQ78409.1"/>
    </source>
</evidence>
<dbReference type="PANTHER" id="PTHR31252">
    <property type="entry name" value="DUF4419 DOMAIN-CONTAINING PROTEIN"/>
    <property type="match status" value="1"/>
</dbReference>
<sequence>MEEDEPTWSLLLRAAHVAFCGHLPLSLSPDVLWYAVVHEVAVHVRLNAELYEGLFTTTPGHRQTITVRDDSLLGPEPDWARSIRLVREPLAAAVGEELVGLFRATFSTTTPDDASAVLVALMDVVSPYYEFRWVSLCGIPRVRLEGTGPDWAFLARRVAELAEWFEPLRPWFEALRPVLRTLALTAAGGPVDEGFWRSLYKWESESGGDYVSGWLTAFFAHTRISGEPEPRTDFRWRDGRTRFTENAFPSHVSKVPFAWETPLGTSRMAFVGGVLGIERDGGFVRPRLGNAVLRVLRDGA</sequence>
<dbReference type="InterPro" id="IPR025533">
    <property type="entry name" value="DUF4419"/>
</dbReference>
<gene>
    <name evidence="1" type="ORF">AB2U05_07950</name>
</gene>
<dbReference type="Pfam" id="PF14388">
    <property type="entry name" value="DUF4419"/>
    <property type="match status" value="1"/>
</dbReference>
<proteinExistence type="predicted"/>
<accession>A0AB39TGX9</accession>
<reference evidence="1" key="1">
    <citation type="submission" date="2024-07" db="EMBL/GenBank/DDBJ databases">
        <authorList>
            <person name="Yu S.T."/>
        </authorList>
    </citation>
    <scope>NUCLEOTIDE SEQUENCE</scope>
    <source>
        <strain evidence="1">Y1</strain>
    </source>
</reference>
<dbReference type="PANTHER" id="PTHR31252:SF11">
    <property type="entry name" value="DUF4419 DOMAIN-CONTAINING PROTEIN"/>
    <property type="match status" value="1"/>
</dbReference>
<name>A0AB39TGX9_9ACTN</name>
<dbReference type="RefSeq" id="WP_369182878.1">
    <property type="nucleotide sequence ID" value="NZ_CP163445.1"/>
</dbReference>
<organism evidence="1">
    <name type="scientific">Streptomyces sp. Y1</name>
    <dbReference type="NCBI Taxonomy" id="3238634"/>
    <lineage>
        <taxon>Bacteria</taxon>
        <taxon>Bacillati</taxon>
        <taxon>Actinomycetota</taxon>
        <taxon>Actinomycetes</taxon>
        <taxon>Kitasatosporales</taxon>
        <taxon>Streptomycetaceae</taxon>
        <taxon>Streptomyces</taxon>
    </lineage>
</organism>
<dbReference type="EMBL" id="CP163445">
    <property type="protein sequence ID" value="XDQ78409.1"/>
    <property type="molecule type" value="Genomic_DNA"/>
</dbReference>
<protein>
    <submittedName>
        <fullName evidence="1">DUF4419 domain-containing protein</fullName>
    </submittedName>
</protein>
<dbReference type="AlphaFoldDB" id="A0AB39TGX9"/>